<dbReference type="InterPro" id="IPR041164">
    <property type="entry name" value="LDcluster4"/>
</dbReference>
<dbReference type="Pfam" id="PF18306">
    <property type="entry name" value="LDcluster4"/>
    <property type="match status" value="1"/>
</dbReference>
<dbReference type="GO" id="GO:0005829">
    <property type="term" value="C:cytosol"/>
    <property type="evidence" value="ECO:0007669"/>
    <property type="project" value="TreeGrafter"/>
</dbReference>
<dbReference type="EMBL" id="JADEWZ010000009">
    <property type="protein sequence ID" value="MBE9115884.1"/>
    <property type="molecule type" value="Genomic_DNA"/>
</dbReference>
<dbReference type="InterPro" id="IPR005268">
    <property type="entry name" value="CHP00725"/>
</dbReference>
<proteinExistence type="predicted"/>
<name>A0A8J7DVK4_9CYAN</name>
<reference evidence="1" key="1">
    <citation type="submission" date="2020-10" db="EMBL/GenBank/DDBJ databases">
        <authorList>
            <person name="Castelo-Branco R."/>
            <person name="Eusebio N."/>
            <person name="Adriana R."/>
            <person name="Vieira A."/>
            <person name="Brugerolle De Fraissinette N."/>
            <person name="Rezende De Castro R."/>
            <person name="Schneider M.P."/>
            <person name="Vasconcelos V."/>
            <person name="Leao P.N."/>
        </authorList>
    </citation>
    <scope>NUCLEOTIDE SEQUENCE</scope>
    <source>
        <strain evidence="1">LEGE 07157</strain>
    </source>
</reference>
<keyword evidence="2" id="KW-1185">Reference proteome</keyword>
<evidence type="ECO:0000313" key="1">
    <source>
        <dbReference type="EMBL" id="MBE9115884.1"/>
    </source>
</evidence>
<sequence length="171" mass="17752">MRKIIIGVMGPGDSATTADLENAYALGQRIATKGWVLLTGGRSAGVMEAVSQGAKAAGGLTIGILPSADTEGISEAVDIAILSDLGNARNNINVLSSHVVIACGMGLGTASEVALALKNSKSVILLSDDKESQNFFRNLAPNQVYFATNPEIAIQEVAQILDAEISELNQR</sequence>
<gene>
    <name evidence="1" type="ORF">IQ249_08265</name>
</gene>
<comment type="caution">
    <text evidence="1">The sequence shown here is derived from an EMBL/GenBank/DDBJ whole genome shotgun (WGS) entry which is preliminary data.</text>
</comment>
<dbReference type="RefSeq" id="WP_194028973.1">
    <property type="nucleotide sequence ID" value="NZ_JADEWZ010000009.1"/>
</dbReference>
<dbReference type="NCBIfam" id="TIGR00725">
    <property type="entry name" value="TIGR00725 family protein"/>
    <property type="match status" value="1"/>
</dbReference>
<dbReference type="PANTHER" id="PTHR43393">
    <property type="entry name" value="CYTOKININ RIBOSIDE 5'-MONOPHOSPHATE PHOSPHORIBOHYDROLASE"/>
    <property type="match status" value="1"/>
</dbReference>
<protein>
    <submittedName>
        <fullName evidence="1">TIGR00725 family protein</fullName>
    </submittedName>
</protein>
<dbReference type="Gene3D" id="3.40.50.450">
    <property type="match status" value="1"/>
</dbReference>
<dbReference type="PANTHER" id="PTHR43393:SF3">
    <property type="entry name" value="LYSINE DECARBOXYLASE-LIKE PROTEIN"/>
    <property type="match status" value="1"/>
</dbReference>
<dbReference type="Proteomes" id="UP000654482">
    <property type="component" value="Unassembled WGS sequence"/>
</dbReference>
<dbReference type="SUPFAM" id="SSF102405">
    <property type="entry name" value="MCP/YpsA-like"/>
    <property type="match status" value="1"/>
</dbReference>
<accession>A0A8J7DVK4</accession>
<dbReference type="InterPro" id="IPR052341">
    <property type="entry name" value="LOG_family_nucleotidases"/>
</dbReference>
<dbReference type="AlphaFoldDB" id="A0A8J7DVK4"/>
<evidence type="ECO:0000313" key="2">
    <source>
        <dbReference type="Proteomes" id="UP000654482"/>
    </source>
</evidence>
<organism evidence="1 2">
    <name type="scientific">Lusitaniella coriacea LEGE 07157</name>
    <dbReference type="NCBI Taxonomy" id="945747"/>
    <lineage>
        <taxon>Bacteria</taxon>
        <taxon>Bacillati</taxon>
        <taxon>Cyanobacteriota</taxon>
        <taxon>Cyanophyceae</taxon>
        <taxon>Spirulinales</taxon>
        <taxon>Lusitaniellaceae</taxon>
        <taxon>Lusitaniella</taxon>
    </lineage>
</organism>